<dbReference type="GO" id="GO:0005886">
    <property type="term" value="C:plasma membrane"/>
    <property type="evidence" value="ECO:0007669"/>
    <property type="project" value="UniProtKB-SubCell"/>
</dbReference>
<dbReference type="InterPro" id="IPR000648">
    <property type="entry name" value="Oxysterol-bd"/>
</dbReference>
<dbReference type="Gene3D" id="2.40.160.120">
    <property type="match status" value="1"/>
</dbReference>
<evidence type="ECO:0000256" key="12">
    <source>
        <dbReference type="ARBA" id="ARBA00023136"/>
    </source>
</evidence>
<keyword evidence="8" id="KW-0597">Phosphoprotein</keyword>
<feature type="compositionally biased region" description="Acidic residues" evidence="15">
    <location>
        <begin position="422"/>
        <end position="434"/>
    </location>
</feature>
<feature type="region of interest" description="Disordered" evidence="15">
    <location>
        <begin position="248"/>
        <end position="277"/>
    </location>
</feature>
<dbReference type="InterPro" id="IPR018494">
    <property type="entry name" value="Oxysterol-bd_CS"/>
</dbReference>
<dbReference type="SUPFAM" id="SSF144000">
    <property type="entry name" value="Oxysterol-binding protein-like"/>
    <property type="match status" value="1"/>
</dbReference>
<proteinExistence type="inferred from homology"/>
<reference evidence="19" key="1">
    <citation type="submission" date="2012-12" db="EMBL/GenBank/DDBJ databases">
        <authorList>
            <person name="Hellsten U."/>
            <person name="Grimwood J."/>
            <person name="Chapman J.A."/>
            <person name="Shapiro H."/>
            <person name="Aerts A."/>
            <person name="Otillar R.P."/>
            <person name="Terry A.Y."/>
            <person name="Boore J.L."/>
            <person name="Simakov O."/>
            <person name="Marletaz F."/>
            <person name="Cho S.-J."/>
            <person name="Edsinger-Gonzales E."/>
            <person name="Havlak P."/>
            <person name="Kuo D.-H."/>
            <person name="Larsson T."/>
            <person name="Lv J."/>
            <person name="Arendt D."/>
            <person name="Savage R."/>
            <person name="Osoegawa K."/>
            <person name="de Jong P."/>
            <person name="Lindberg D.R."/>
            <person name="Seaver E.C."/>
            <person name="Weisblat D.A."/>
            <person name="Putnam N.H."/>
            <person name="Grigoriev I.V."/>
            <person name="Rokhsar D.S."/>
        </authorList>
    </citation>
    <scope>NUCLEOTIDE SEQUENCE</scope>
    <source>
        <strain evidence="19">I ESC-2004</strain>
    </source>
</reference>
<evidence type="ECO:0000256" key="5">
    <source>
        <dbReference type="ARBA" id="ARBA00022448"/>
    </source>
</evidence>
<dbReference type="GO" id="GO:0015485">
    <property type="term" value="F:cholesterol binding"/>
    <property type="evidence" value="ECO:0007669"/>
    <property type="project" value="TreeGrafter"/>
</dbReference>
<evidence type="ECO:0000256" key="15">
    <source>
        <dbReference type="SAM" id="MobiDB-lite"/>
    </source>
</evidence>
<evidence type="ECO:0000256" key="3">
    <source>
        <dbReference type="ARBA" id="ARBA00004586"/>
    </source>
</evidence>
<keyword evidence="9" id="KW-0256">Endoplasmic reticulum</keyword>
<evidence type="ECO:0000256" key="1">
    <source>
        <dbReference type="ARBA" id="ARBA00004236"/>
    </source>
</evidence>
<dbReference type="OrthoDB" id="1854502at2759"/>
<evidence type="ECO:0000256" key="7">
    <source>
        <dbReference type="ARBA" id="ARBA00022490"/>
    </source>
</evidence>
<comment type="similarity">
    <text evidence="4 13">Belongs to the OSBP family.</text>
</comment>
<evidence type="ECO:0000313" key="17">
    <source>
        <dbReference type="EMBL" id="ELT87291.1"/>
    </source>
</evidence>
<keyword evidence="7" id="KW-0963">Cytoplasm</keyword>
<organism evidence="17">
    <name type="scientific">Capitella teleta</name>
    <name type="common">Polychaete worm</name>
    <dbReference type="NCBI Taxonomy" id="283909"/>
    <lineage>
        <taxon>Eukaryota</taxon>
        <taxon>Metazoa</taxon>
        <taxon>Spiralia</taxon>
        <taxon>Lophotrochozoa</taxon>
        <taxon>Annelida</taxon>
        <taxon>Polychaeta</taxon>
        <taxon>Sedentaria</taxon>
        <taxon>Scolecida</taxon>
        <taxon>Capitellidae</taxon>
        <taxon>Capitella</taxon>
    </lineage>
</organism>
<dbReference type="HOGENOM" id="CLU_007105_4_1_1"/>
<dbReference type="Gene3D" id="2.30.29.30">
    <property type="entry name" value="Pleckstrin-homology domain (PH domain)/Phosphotyrosine-binding domain (PTB)"/>
    <property type="match status" value="1"/>
</dbReference>
<dbReference type="Gene3D" id="3.30.70.3490">
    <property type="match status" value="1"/>
</dbReference>
<dbReference type="EMBL" id="KB312380">
    <property type="protein sequence ID" value="ELT87291.1"/>
    <property type="molecule type" value="Genomic_DNA"/>
</dbReference>
<evidence type="ECO:0000256" key="14">
    <source>
        <dbReference type="RuleBase" id="RU003845"/>
    </source>
</evidence>
<dbReference type="SMART" id="SM00233">
    <property type="entry name" value="PH"/>
    <property type="match status" value="1"/>
</dbReference>
<dbReference type="STRING" id="283909.R7T3Q8"/>
<keyword evidence="6" id="KW-1003">Cell membrane</keyword>
<dbReference type="InterPro" id="IPR001849">
    <property type="entry name" value="PH_domain"/>
</dbReference>
<evidence type="ECO:0000256" key="11">
    <source>
        <dbReference type="ARBA" id="ARBA00023121"/>
    </source>
</evidence>
<protein>
    <recommendedName>
        <fullName evidence="14">Oxysterol-binding protein</fullName>
    </recommendedName>
</protein>
<feature type="domain" description="PH" evidence="16">
    <location>
        <begin position="1"/>
        <end position="89"/>
    </location>
</feature>
<dbReference type="GO" id="GO:0120015">
    <property type="term" value="F:sterol transfer activity"/>
    <property type="evidence" value="ECO:0007669"/>
    <property type="project" value="UniProtKB-ARBA"/>
</dbReference>
<feature type="compositionally biased region" description="Polar residues" evidence="15">
    <location>
        <begin position="248"/>
        <end position="267"/>
    </location>
</feature>
<dbReference type="InterPro" id="IPR041680">
    <property type="entry name" value="PH_8"/>
</dbReference>
<comment type="subcellular location">
    <subcellularLocation>
        <location evidence="1">Cell membrane</location>
    </subcellularLocation>
    <subcellularLocation>
        <location evidence="2">Cytoplasm</location>
        <location evidence="2">Cytosol</location>
    </subcellularLocation>
    <subcellularLocation>
        <location evidence="3">Endoplasmic reticulum membrane</location>
    </subcellularLocation>
</comment>
<dbReference type="Pfam" id="PF15409">
    <property type="entry name" value="PH_8"/>
    <property type="match status" value="1"/>
</dbReference>
<dbReference type="PANTHER" id="PTHR10972:SF203">
    <property type="entry name" value="OXYSTEROL-BINDING PROTEIN HOMOLOG 3"/>
    <property type="match status" value="1"/>
</dbReference>
<dbReference type="FunFam" id="2.40.160.120:FF:000001">
    <property type="entry name" value="Oxysterol-binding protein"/>
    <property type="match status" value="1"/>
</dbReference>
<evidence type="ECO:0000256" key="6">
    <source>
        <dbReference type="ARBA" id="ARBA00022475"/>
    </source>
</evidence>
<evidence type="ECO:0000256" key="9">
    <source>
        <dbReference type="ARBA" id="ARBA00022824"/>
    </source>
</evidence>
<keyword evidence="5 14" id="KW-0813">Transport</keyword>
<dbReference type="Pfam" id="PF01237">
    <property type="entry name" value="Oxysterol_BP"/>
    <property type="match status" value="1"/>
</dbReference>
<dbReference type="InterPro" id="IPR037239">
    <property type="entry name" value="OSBP_sf"/>
</dbReference>
<dbReference type="OMA" id="RQSLSQX"/>
<dbReference type="InterPro" id="IPR011993">
    <property type="entry name" value="PH-like_dom_sf"/>
</dbReference>
<evidence type="ECO:0000259" key="16">
    <source>
        <dbReference type="PROSITE" id="PS50003"/>
    </source>
</evidence>
<evidence type="ECO:0000313" key="19">
    <source>
        <dbReference type="Proteomes" id="UP000014760"/>
    </source>
</evidence>
<dbReference type="AlphaFoldDB" id="R7T3Q8"/>
<dbReference type="PROSITE" id="PS01013">
    <property type="entry name" value="OSBP"/>
    <property type="match status" value="1"/>
</dbReference>
<gene>
    <name evidence="17" type="ORF">CAPTEDRAFT_150458</name>
</gene>
<dbReference type="PANTHER" id="PTHR10972">
    <property type="entry name" value="OXYSTEROL-BINDING PROTEIN-RELATED"/>
    <property type="match status" value="1"/>
</dbReference>
<name>R7T3Q8_CAPTE</name>
<dbReference type="Proteomes" id="UP000014760">
    <property type="component" value="Unassembled WGS sequence"/>
</dbReference>
<dbReference type="FunFam" id="2.30.29.30:FF:000011">
    <property type="entry name" value="Oxysterol-binding protein"/>
    <property type="match status" value="1"/>
</dbReference>
<dbReference type="GO" id="GO:0005829">
    <property type="term" value="C:cytosol"/>
    <property type="evidence" value="ECO:0007669"/>
    <property type="project" value="UniProtKB-SubCell"/>
</dbReference>
<dbReference type="EMBL" id="AMQN01015937">
    <property type="status" value="NOT_ANNOTATED_CDS"/>
    <property type="molecule type" value="Genomic_DNA"/>
</dbReference>
<accession>R7T3Q8</accession>
<keyword evidence="12" id="KW-0472">Membrane</keyword>
<dbReference type="GO" id="GO:0097038">
    <property type="term" value="C:perinuclear endoplasmic reticulum"/>
    <property type="evidence" value="ECO:0007669"/>
    <property type="project" value="TreeGrafter"/>
</dbReference>
<keyword evidence="19" id="KW-1185">Reference proteome</keyword>
<evidence type="ECO:0000256" key="4">
    <source>
        <dbReference type="ARBA" id="ARBA00008842"/>
    </source>
</evidence>
<evidence type="ECO:0000256" key="10">
    <source>
        <dbReference type="ARBA" id="ARBA00023055"/>
    </source>
</evidence>
<dbReference type="PROSITE" id="PS50003">
    <property type="entry name" value="PH_DOMAIN"/>
    <property type="match status" value="1"/>
</dbReference>
<dbReference type="CDD" id="cd13287">
    <property type="entry name" value="PH_ORP3_ORP6_ORP7"/>
    <property type="match status" value="1"/>
</dbReference>
<dbReference type="EnsemblMetazoa" id="CapteT150458">
    <property type="protein sequence ID" value="CapteP150458"/>
    <property type="gene ID" value="CapteG150458"/>
</dbReference>
<dbReference type="SUPFAM" id="SSF50729">
    <property type="entry name" value="PH domain-like"/>
    <property type="match status" value="1"/>
</dbReference>
<keyword evidence="11" id="KW-0446">Lipid-binding</keyword>
<feature type="compositionally biased region" description="Polar residues" evidence="15">
    <location>
        <begin position="437"/>
        <end position="454"/>
    </location>
</feature>
<dbReference type="GO" id="GO:0005789">
    <property type="term" value="C:endoplasmic reticulum membrane"/>
    <property type="evidence" value="ECO:0007669"/>
    <property type="project" value="UniProtKB-SubCell"/>
</dbReference>
<dbReference type="GO" id="GO:0006699">
    <property type="term" value="P:bile acid biosynthetic process"/>
    <property type="evidence" value="ECO:0007669"/>
    <property type="project" value="UniProtKB-ARBA"/>
</dbReference>
<sequence length="838" mass="95969">MLKRRKWPLKGWHKRFFALDKGMLTYAKSSNDILKGKYHGTVDIGLSVITTKHHDRRIDIDADEIIYHIKVKTSHEFSEWVKQLRHHRLYRQHEIEYGTKEAPRLTGVSSPVDDFTPVTSPVSPALPVSFSDIAARNSFKSRSMERTPGKVAAWLLESHGMEAWSRGKRRWRAFCSSGSRLDFNQVQAKIFQLSTLVEKLKDPSSMSTTSSGSVQSEVGRPSLFAYLNITKLFSFFVFTTHCFSSQVPPSENNGLHTSTSNPSLSTQDSDKSRPVSMPENLIPIQKEFSEEKLRSEFLTRAQETHEALRALSRTIATERERMKRAVEQEASVSHSNNVVALKQALSEALVQNADMRSRLHRIHSDSTLVPEATPTISPTPTSNAKVSRPPCPSNRTGSLRMVRPSISEFYDAPEYIGSSAESSEEEEEEEEEGNSSDISDTENTAMPSTSDDQQFVRMQTGRRSKLPAQKPDTDISLWGLLYKNIGKDLSKISMPVTLNEPLSMLQRLCEELEYSELIDKAAEKDDPMQRMILVAAFTVSPYAATFYRAGQKPFNPLLGETYESIREDKGWRFVAEQVSHHPPISACYCESKNFTFYQDIRIKTKFWGKSMEVQPIGMVNLKLPKYKDHYTWNKATTCVHNLLGGQRWVDHYGEIQLVNHTHKLTCKLTYSKSSYWSDKRFEVYGTICGEDGKVVHHLFGKWNEGLYCGRPPSARCIWRPGSMPDDSELFYGFTRFAIELNEIDKEHVHLYAPTDTRFRPDQRKLEEGDPAAAETEKLRVEQLQRERRKQREAEKASFSPLWFQCEEKNGQDTYVYGGRYWDLRKDPGFMKMSITKIF</sequence>
<feature type="region of interest" description="Disordered" evidence="15">
    <location>
        <begin position="369"/>
        <end position="454"/>
    </location>
</feature>
<reference evidence="18" key="3">
    <citation type="submission" date="2015-06" db="UniProtKB">
        <authorList>
            <consortium name="EnsemblMetazoa"/>
        </authorList>
    </citation>
    <scope>IDENTIFICATION</scope>
</reference>
<reference evidence="17 19" key="2">
    <citation type="journal article" date="2013" name="Nature">
        <title>Insights into bilaterian evolution from three spiralian genomes.</title>
        <authorList>
            <person name="Simakov O."/>
            <person name="Marletaz F."/>
            <person name="Cho S.J."/>
            <person name="Edsinger-Gonzales E."/>
            <person name="Havlak P."/>
            <person name="Hellsten U."/>
            <person name="Kuo D.H."/>
            <person name="Larsson T."/>
            <person name="Lv J."/>
            <person name="Arendt D."/>
            <person name="Savage R."/>
            <person name="Osoegawa K."/>
            <person name="de Jong P."/>
            <person name="Grimwood J."/>
            <person name="Chapman J.A."/>
            <person name="Shapiro H."/>
            <person name="Aerts A."/>
            <person name="Otillar R.P."/>
            <person name="Terry A.Y."/>
            <person name="Boore J.L."/>
            <person name="Grigoriev I.V."/>
            <person name="Lindberg D.R."/>
            <person name="Seaver E.C."/>
            <person name="Weisblat D.A."/>
            <person name="Putnam N.H."/>
            <person name="Rokhsar D.S."/>
        </authorList>
    </citation>
    <scope>NUCLEOTIDE SEQUENCE</scope>
    <source>
        <strain evidence="17 19">I ESC-2004</strain>
    </source>
</reference>
<keyword evidence="10 14" id="KW-0445">Lipid transport</keyword>
<evidence type="ECO:0000256" key="8">
    <source>
        <dbReference type="ARBA" id="ARBA00022553"/>
    </source>
</evidence>
<evidence type="ECO:0000256" key="2">
    <source>
        <dbReference type="ARBA" id="ARBA00004514"/>
    </source>
</evidence>
<evidence type="ECO:0000313" key="18">
    <source>
        <dbReference type="EnsemblMetazoa" id="CapteP150458"/>
    </source>
</evidence>
<dbReference type="GO" id="GO:0005634">
    <property type="term" value="C:nucleus"/>
    <property type="evidence" value="ECO:0007669"/>
    <property type="project" value="UniProtKB-ARBA"/>
</dbReference>
<feature type="compositionally biased region" description="Polar residues" evidence="15">
    <location>
        <begin position="374"/>
        <end position="385"/>
    </location>
</feature>
<evidence type="ECO:0000256" key="13">
    <source>
        <dbReference type="RuleBase" id="RU003844"/>
    </source>
</evidence>